<dbReference type="EMBL" id="CP015961">
    <property type="protein sequence ID" value="ANI92582.1"/>
    <property type="molecule type" value="Genomic_DNA"/>
</dbReference>
<reference evidence="1 2" key="1">
    <citation type="submission" date="2016-06" db="EMBL/GenBank/DDBJ databases">
        <title>Complete genome sequence of a saline-alkali tolerant type strain Dietzia timorensis ID05-A0528T.</title>
        <authorList>
            <person name="Wu X."/>
        </authorList>
    </citation>
    <scope>NUCLEOTIDE SEQUENCE [LARGE SCALE GENOMIC DNA]</scope>
    <source>
        <strain evidence="1 2">ID05-A0528</strain>
    </source>
</reference>
<dbReference type="SUPFAM" id="SSF52218">
    <property type="entry name" value="Flavoproteins"/>
    <property type="match status" value="1"/>
</dbReference>
<gene>
    <name evidence="1" type="ORF">BJL86_1811</name>
</gene>
<dbReference type="AlphaFoldDB" id="A0A173LPE1"/>
<dbReference type="KEGG" id="dtm:BJL86_1811"/>
<evidence type="ECO:0008006" key="3">
    <source>
        <dbReference type="Google" id="ProtNLM"/>
    </source>
</evidence>
<dbReference type="STRING" id="499555.BJL86_1811"/>
<dbReference type="RefSeq" id="WP_067474234.1">
    <property type="nucleotide sequence ID" value="NZ_CP015961.1"/>
</dbReference>
<accession>A0A173LPE1</accession>
<dbReference type="OrthoDB" id="5736081at2"/>
<organism evidence="1 2">
    <name type="scientific">Dietzia timorensis</name>
    <dbReference type="NCBI Taxonomy" id="499555"/>
    <lineage>
        <taxon>Bacteria</taxon>
        <taxon>Bacillati</taxon>
        <taxon>Actinomycetota</taxon>
        <taxon>Actinomycetes</taxon>
        <taxon>Mycobacteriales</taxon>
        <taxon>Dietziaceae</taxon>
        <taxon>Dietzia</taxon>
    </lineage>
</organism>
<proteinExistence type="predicted"/>
<protein>
    <recommendedName>
        <fullName evidence="3">Flavodoxin</fullName>
    </recommendedName>
</protein>
<keyword evidence="2" id="KW-1185">Reference proteome</keyword>
<evidence type="ECO:0000313" key="1">
    <source>
        <dbReference type="EMBL" id="ANI92582.1"/>
    </source>
</evidence>
<dbReference type="InterPro" id="IPR029039">
    <property type="entry name" value="Flavoprotein-like_sf"/>
</dbReference>
<evidence type="ECO:0000313" key="2">
    <source>
        <dbReference type="Proteomes" id="UP000186104"/>
    </source>
</evidence>
<dbReference type="Proteomes" id="UP000186104">
    <property type="component" value="Chromosome"/>
</dbReference>
<sequence>MASYTLLLVHHTPSPGVESLREAMVEALGQEGLEDISVNCVPALGATASHVLEADAICLLTPANIGYMAGALKHFFDQIYYPCLDATKSVPYGVVVHGNDDTTGAVKSIEKIAGALQWKQSQPAVEIIGDVGASEREQAGDAAAGVAASLLI</sequence>
<dbReference type="Gene3D" id="3.40.50.360">
    <property type="match status" value="1"/>
</dbReference>
<name>A0A173LPE1_9ACTN</name>